<accession>A0A1E1L891</accession>
<dbReference type="OrthoDB" id="205993at2759"/>
<dbReference type="GO" id="GO:0072344">
    <property type="term" value="P:rescue of stalled ribosome"/>
    <property type="evidence" value="ECO:0007669"/>
    <property type="project" value="TreeGrafter"/>
</dbReference>
<dbReference type="EMBL" id="FJUX01000088">
    <property type="protein sequence ID" value="CZT06712.1"/>
    <property type="molecule type" value="Genomic_DNA"/>
</dbReference>
<evidence type="ECO:0000313" key="3">
    <source>
        <dbReference type="Proteomes" id="UP000178912"/>
    </source>
</evidence>
<dbReference type="Pfam" id="PF04910">
    <property type="entry name" value="Tcf25"/>
    <property type="match status" value="1"/>
</dbReference>
<reference evidence="3" key="1">
    <citation type="submission" date="2016-03" db="EMBL/GenBank/DDBJ databases">
        <authorList>
            <person name="Guldener U."/>
        </authorList>
    </citation>
    <scope>NUCLEOTIDE SEQUENCE [LARGE SCALE GENOMIC DNA]</scope>
    <source>
        <strain evidence="3">04CH-RAC-A.6.1</strain>
    </source>
</reference>
<dbReference type="AlphaFoldDB" id="A0A1E1L891"/>
<name>A0A1E1L891_9HELO</name>
<dbReference type="GO" id="GO:1990112">
    <property type="term" value="C:RQC complex"/>
    <property type="evidence" value="ECO:0007669"/>
    <property type="project" value="TreeGrafter"/>
</dbReference>
<evidence type="ECO:0000256" key="1">
    <source>
        <dbReference type="SAM" id="MobiDB-lite"/>
    </source>
</evidence>
<sequence>MSSRQLRKLQQQRELEQAQLQIHAVEGDSEDEPVAPTKAKPSLFANLAALEDENENDEDEEEDEREDIPEPVETITPPSTATKAKKSKKKKKKAKKAKDEPAEKEDVDDIDAALRDLALKKPAGGEQVERRLTVDPEYERVCTLLGINTQHLKVANEMRNLFGKAAIEVVDEPGGRAGRRARPRGQNQQVDLETALKGQHQPGKGLSELKLRRNLFIQGKDDWPKATTGGLTMAVVDDKTDDGTVEFRYVHDKAYQALQQTFQGFVEMGDPQNLIGLLTRNPYHISLLIQVSKIAKDQTDHALSADLLERALFSFGRAATTLFHAKLAQGKARLDYARPENRELWLAAYQYIKSLLQKGTYRTALEWAKLILSLDPEEDPYCMRLLIHQLALKAREFNWLLDVSESEIPEIWAPSHLGKCHAASHTTPSLAFAALQLKESVQCRKLLTDSMQTLPWLFTHLFKELNLDAPPSIWGIMPRTDAESLFTELYVVQTKDLWNTPEATALLMEIAHTIPKVNADSIPKLENAEMTLDVVRFVYLDNTPAIMALAPSQLLHRSNNSDADPLPPDVNVYSYESQRSTIEGRSHTRGSEGLGGDFFNPLAALRAMIPGFPRGSDDDDHDVNIEDFPEAMRMEIEAAIANGVIPPEGVPFPIRGGVPRELRRLQDGHVSGESTEEDYDDQDEDSDAEPADSIRGDYSHVEVSYARRLLSMLWGGGGNAANAANGAGAEENENTDTDEDMPPLGEVNRVGMVGSLGSVHPDTLPAELRPESSDDEDEELPDLV</sequence>
<dbReference type="PANTHER" id="PTHR22684">
    <property type="entry name" value="NULP1-RELATED"/>
    <property type="match status" value="1"/>
</dbReference>
<feature type="region of interest" description="Disordered" evidence="1">
    <location>
        <begin position="23"/>
        <end position="106"/>
    </location>
</feature>
<gene>
    <name evidence="2" type="ORF">RAG0_12378</name>
</gene>
<feature type="compositionally biased region" description="Acidic residues" evidence="1">
    <location>
        <begin position="730"/>
        <end position="741"/>
    </location>
</feature>
<feature type="compositionally biased region" description="Acidic residues" evidence="1">
    <location>
        <begin position="773"/>
        <end position="784"/>
    </location>
</feature>
<feature type="region of interest" description="Disordered" evidence="1">
    <location>
        <begin position="664"/>
        <end position="696"/>
    </location>
</feature>
<feature type="compositionally biased region" description="Basic residues" evidence="1">
    <location>
        <begin position="83"/>
        <end position="96"/>
    </location>
</feature>
<evidence type="ECO:0000313" key="2">
    <source>
        <dbReference type="EMBL" id="CZT06712.1"/>
    </source>
</evidence>
<feature type="region of interest" description="Disordered" evidence="1">
    <location>
        <begin position="724"/>
        <end position="784"/>
    </location>
</feature>
<feature type="compositionally biased region" description="Acidic residues" evidence="1">
    <location>
        <begin position="50"/>
        <end position="70"/>
    </location>
</feature>
<protein>
    <submittedName>
        <fullName evidence="2">Related to transcription factor 25</fullName>
    </submittedName>
</protein>
<dbReference type="Proteomes" id="UP000178912">
    <property type="component" value="Unassembled WGS sequence"/>
</dbReference>
<keyword evidence="3" id="KW-1185">Reference proteome</keyword>
<dbReference type="GO" id="GO:1990116">
    <property type="term" value="P:ribosome-associated ubiquitin-dependent protein catabolic process"/>
    <property type="evidence" value="ECO:0007669"/>
    <property type="project" value="TreeGrafter"/>
</dbReference>
<dbReference type="PANTHER" id="PTHR22684:SF0">
    <property type="entry name" value="RIBOSOME QUALITY CONTROL COMPLEX SUBUNIT TCF25"/>
    <property type="match status" value="1"/>
</dbReference>
<dbReference type="InterPro" id="IPR006994">
    <property type="entry name" value="TCF25/Rqc1"/>
</dbReference>
<proteinExistence type="predicted"/>
<feature type="compositionally biased region" description="Acidic residues" evidence="1">
    <location>
        <begin position="674"/>
        <end position="690"/>
    </location>
</feature>
<organism evidence="2 3">
    <name type="scientific">Rhynchosporium agropyri</name>
    <dbReference type="NCBI Taxonomy" id="914238"/>
    <lineage>
        <taxon>Eukaryota</taxon>
        <taxon>Fungi</taxon>
        <taxon>Dikarya</taxon>
        <taxon>Ascomycota</taxon>
        <taxon>Pezizomycotina</taxon>
        <taxon>Leotiomycetes</taxon>
        <taxon>Helotiales</taxon>
        <taxon>Ploettnerulaceae</taxon>
        <taxon>Rhynchosporium</taxon>
    </lineage>
</organism>